<reference evidence="1" key="1">
    <citation type="journal article" date="2019" name="Sci. Rep.">
        <title>Draft genome of Tanacetum cinerariifolium, the natural source of mosquito coil.</title>
        <authorList>
            <person name="Yamashiro T."/>
            <person name="Shiraishi A."/>
            <person name="Satake H."/>
            <person name="Nakayama K."/>
        </authorList>
    </citation>
    <scope>NUCLEOTIDE SEQUENCE</scope>
</reference>
<sequence length="68" mass="6988">GTINSFSVILPSSLLSMLTLERGGSWGMDRILSMLPLPCPASKLVTAVAGPPCLTSTPVEAASSATWV</sequence>
<evidence type="ECO:0000313" key="1">
    <source>
        <dbReference type="EMBL" id="GFC79322.1"/>
    </source>
</evidence>
<dbReference type="EMBL" id="BKCJ011069974">
    <property type="protein sequence ID" value="GFC79322.1"/>
    <property type="molecule type" value="Genomic_DNA"/>
</dbReference>
<organism evidence="1">
    <name type="scientific">Tanacetum cinerariifolium</name>
    <name type="common">Dalmatian daisy</name>
    <name type="synonym">Chrysanthemum cinerariifolium</name>
    <dbReference type="NCBI Taxonomy" id="118510"/>
    <lineage>
        <taxon>Eukaryota</taxon>
        <taxon>Viridiplantae</taxon>
        <taxon>Streptophyta</taxon>
        <taxon>Embryophyta</taxon>
        <taxon>Tracheophyta</taxon>
        <taxon>Spermatophyta</taxon>
        <taxon>Magnoliopsida</taxon>
        <taxon>eudicotyledons</taxon>
        <taxon>Gunneridae</taxon>
        <taxon>Pentapetalae</taxon>
        <taxon>asterids</taxon>
        <taxon>campanulids</taxon>
        <taxon>Asterales</taxon>
        <taxon>Asteraceae</taxon>
        <taxon>Asteroideae</taxon>
        <taxon>Anthemideae</taxon>
        <taxon>Anthemidinae</taxon>
        <taxon>Tanacetum</taxon>
    </lineage>
</organism>
<protein>
    <submittedName>
        <fullName evidence="1">Uncharacterized protein</fullName>
    </submittedName>
</protein>
<accession>A0A699R5X1</accession>
<name>A0A699R5X1_TANCI</name>
<dbReference type="AlphaFoldDB" id="A0A699R5X1"/>
<gene>
    <name evidence="1" type="ORF">Tci_851292</name>
</gene>
<feature type="non-terminal residue" evidence="1">
    <location>
        <position position="1"/>
    </location>
</feature>
<proteinExistence type="predicted"/>
<comment type="caution">
    <text evidence="1">The sequence shown here is derived from an EMBL/GenBank/DDBJ whole genome shotgun (WGS) entry which is preliminary data.</text>
</comment>